<reference evidence="2" key="1">
    <citation type="submission" date="2021-10" db="EMBL/GenBank/DDBJ databases">
        <title>Melipona bicolor Genome sequencing and assembly.</title>
        <authorList>
            <person name="Araujo N.S."/>
            <person name="Arias M.C."/>
        </authorList>
    </citation>
    <scope>NUCLEOTIDE SEQUENCE</scope>
    <source>
        <strain evidence="2">USP_2M_L1-L4_2017</strain>
        <tissue evidence="2">Whole body</tissue>
    </source>
</reference>
<name>A0AA40G3D4_9HYME</name>
<keyword evidence="3" id="KW-1185">Reference proteome</keyword>
<feature type="non-terminal residue" evidence="2">
    <location>
        <position position="1"/>
    </location>
</feature>
<dbReference type="Proteomes" id="UP001177670">
    <property type="component" value="Unassembled WGS sequence"/>
</dbReference>
<evidence type="ECO:0000256" key="1">
    <source>
        <dbReference type="SAM" id="MobiDB-lite"/>
    </source>
</evidence>
<dbReference type="AlphaFoldDB" id="A0AA40G3D4"/>
<protein>
    <submittedName>
        <fullName evidence="2">Uncharacterized protein</fullName>
    </submittedName>
</protein>
<evidence type="ECO:0000313" key="2">
    <source>
        <dbReference type="EMBL" id="KAK1130353.1"/>
    </source>
</evidence>
<sequence length="151" mass="17363">SLFLTDQSISEGNDSENKRANPPSHRVRNKLRNPRNYELRKTVEPTRDATNQETDLSIGIAESAERDTWLVHSSYSDSSLLVASTPLSVLFIDNFKRKIKKERRQRQTERGAGWRKLSRNDWKRWAINIRANYEGSAREAVPTWSSSSSGE</sequence>
<accession>A0AA40G3D4</accession>
<organism evidence="2 3">
    <name type="scientific">Melipona bicolor</name>
    <dbReference type="NCBI Taxonomy" id="60889"/>
    <lineage>
        <taxon>Eukaryota</taxon>
        <taxon>Metazoa</taxon>
        <taxon>Ecdysozoa</taxon>
        <taxon>Arthropoda</taxon>
        <taxon>Hexapoda</taxon>
        <taxon>Insecta</taxon>
        <taxon>Pterygota</taxon>
        <taxon>Neoptera</taxon>
        <taxon>Endopterygota</taxon>
        <taxon>Hymenoptera</taxon>
        <taxon>Apocrita</taxon>
        <taxon>Aculeata</taxon>
        <taxon>Apoidea</taxon>
        <taxon>Anthophila</taxon>
        <taxon>Apidae</taxon>
        <taxon>Melipona</taxon>
    </lineage>
</organism>
<dbReference type="EMBL" id="JAHYIQ010000007">
    <property type="protein sequence ID" value="KAK1130353.1"/>
    <property type="molecule type" value="Genomic_DNA"/>
</dbReference>
<proteinExistence type="predicted"/>
<feature type="compositionally biased region" description="Polar residues" evidence="1">
    <location>
        <begin position="1"/>
        <end position="12"/>
    </location>
</feature>
<feature type="region of interest" description="Disordered" evidence="1">
    <location>
        <begin position="1"/>
        <end position="33"/>
    </location>
</feature>
<comment type="caution">
    <text evidence="2">The sequence shown here is derived from an EMBL/GenBank/DDBJ whole genome shotgun (WGS) entry which is preliminary data.</text>
</comment>
<evidence type="ECO:0000313" key="3">
    <source>
        <dbReference type="Proteomes" id="UP001177670"/>
    </source>
</evidence>
<gene>
    <name evidence="2" type="ORF">K0M31_018489</name>
</gene>